<dbReference type="InterPro" id="IPR033423">
    <property type="entry name" value="GAPES4"/>
</dbReference>
<name>A0A6D0IIV6_ECOLX</name>
<feature type="transmembrane region" description="Helical" evidence="1">
    <location>
        <begin position="130"/>
        <end position="155"/>
    </location>
</feature>
<evidence type="ECO:0000313" key="8">
    <source>
        <dbReference type="Proteomes" id="UP000480485"/>
    </source>
</evidence>
<evidence type="ECO:0000313" key="7">
    <source>
        <dbReference type="Proteomes" id="UP000436482"/>
    </source>
</evidence>
<feature type="transmembrane region" description="Helical" evidence="1">
    <location>
        <begin position="7"/>
        <end position="31"/>
    </location>
</feature>
<evidence type="ECO:0000313" key="5">
    <source>
        <dbReference type="EMBL" id="MWT89325.1"/>
    </source>
</evidence>
<comment type="caution">
    <text evidence="3">The sequence shown here is derived from an EMBL/GenBank/DDBJ whole genome shotgun (WGS) entry which is preliminary data.</text>
</comment>
<proteinExistence type="predicted"/>
<evidence type="ECO:0000256" key="1">
    <source>
        <dbReference type="SAM" id="Phobius"/>
    </source>
</evidence>
<evidence type="ECO:0000259" key="2">
    <source>
        <dbReference type="Pfam" id="PF17157"/>
    </source>
</evidence>
<dbReference type="AlphaFoldDB" id="A0A6D0IIV6"/>
<organism evidence="3 6">
    <name type="scientific">Escherichia coli</name>
    <dbReference type="NCBI Taxonomy" id="562"/>
    <lineage>
        <taxon>Bacteria</taxon>
        <taxon>Pseudomonadati</taxon>
        <taxon>Pseudomonadota</taxon>
        <taxon>Gammaproteobacteria</taxon>
        <taxon>Enterobacterales</taxon>
        <taxon>Enterobacteriaceae</taxon>
        <taxon>Escherichia</taxon>
    </lineage>
</organism>
<dbReference type="PROSITE" id="PS51257">
    <property type="entry name" value="PROKAR_LIPOPROTEIN"/>
    <property type="match status" value="1"/>
</dbReference>
<dbReference type="Proteomes" id="UP000480485">
    <property type="component" value="Unassembled WGS sequence"/>
</dbReference>
<sequence>MRLTTKFSAFVTLLTGLTIFVTLLGCSLSFYNAIQYKFSHRVQAVATAIDTHLVSNDFSTLRPQITELMMSADIVRVDLLHGDKQVYTLARNGSYRPVGSSDLFRELSVPLIKHPGMSLRLVYQDPMGNYFHSLMTTAPLTGAIGFIIVMLFLAVRWLQRQLAGQELLETRATRILNGERGSNVLGTIYEWPPR</sequence>
<dbReference type="EMBL" id="WTRN01002245">
    <property type="protein sequence ID" value="MWT89325.1"/>
    <property type="molecule type" value="Genomic_DNA"/>
</dbReference>
<protein>
    <submittedName>
        <fullName evidence="3">RNase E specificity factor CsrD</fullName>
    </submittedName>
</protein>
<dbReference type="Proteomes" id="UP000430387">
    <property type="component" value="Unassembled WGS sequence"/>
</dbReference>
<dbReference type="EMBL" id="WTQQ01001839">
    <property type="protein sequence ID" value="MWR92716.1"/>
    <property type="molecule type" value="Genomic_DNA"/>
</dbReference>
<evidence type="ECO:0000313" key="6">
    <source>
        <dbReference type="Proteomes" id="UP000430387"/>
    </source>
</evidence>
<dbReference type="EMBL" id="WTQJ01002136">
    <property type="protein sequence ID" value="MWR17967.1"/>
    <property type="molecule type" value="Genomic_DNA"/>
</dbReference>
<gene>
    <name evidence="5" type="ORF">GP954_30020</name>
    <name evidence="4" type="ORF">GP979_31280</name>
    <name evidence="3" type="ORF">GQA06_29760</name>
</gene>
<evidence type="ECO:0000313" key="4">
    <source>
        <dbReference type="EMBL" id="MWR92716.1"/>
    </source>
</evidence>
<evidence type="ECO:0000313" key="3">
    <source>
        <dbReference type="EMBL" id="MWR17967.1"/>
    </source>
</evidence>
<accession>A0A6D0IIV6</accession>
<reference evidence="6 7" key="1">
    <citation type="submission" date="2019-12" db="EMBL/GenBank/DDBJ databases">
        <title>Enteriobacteria Tanzani isolates_8377-8380.</title>
        <authorList>
            <person name="Subbiah M."/>
            <person name="Call D."/>
        </authorList>
    </citation>
    <scope>NUCLEOTIDE SEQUENCE [LARGE SCALE GENOMIC DNA]</scope>
    <source>
        <strain evidence="5 8">8378wC7</strain>
        <strain evidence="4 7">8379wE6</strain>
        <strain evidence="3 6">8380wG1</strain>
    </source>
</reference>
<keyword evidence="1" id="KW-0812">Transmembrane</keyword>
<keyword evidence="1" id="KW-1133">Transmembrane helix</keyword>
<keyword evidence="1" id="KW-0472">Membrane</keyword>
<dbReference type="Pfam" id="PF17157">
    <property type="entry name" value="GAPES4"/>
    <property type="match status" value="1"/>
</dbReference>
<feature type="non-terminal residue" evidence="3">
    <location>
        <position position="194"/>
    </location>
</feature>
<dbReference type="Proteomes" id="UP000436482">
    <property type="component" value="Unassembled WGS sequence"/>
</dbReference>
<feature type="domain" description="Gammaproteobacterial periplasmic sensor" evidence="2">
    <location>
        <begin position="34"/>
        <end position="130"/>
    </location>
</feature>